<dbReference type="InterPro" id="IPR050863">
    <property type="entry name" value="CenT-Element_Derived"/>
</dbReference>
<proteinExistence type="predicted"/>
<dbReference type="AlphaFoldDB" id="A0A8S3WTH2"/>
<comment type="caution">
    <text evidence="2">The sequence shown here is derived from an EMBL/GenBank/DDBJ whole genome shotgun (WGS) entry which is preliminary data.</text>
</comment>
<name>A0A8S3WTH2_PARAO</name>
<evidence type="ECO:0000313" key="3">
    <source>
        <dbReference type="Proteomes" id="UP000691718"/>
    </source>
</evidence>
<dbReference type="Pfam" id="PF03184">
    <property type="entry name" value="DDE_1"/>
    <property type="match status" value="1"/>
</dbReference>
<reference evidence="2" key="1">
    <citation type="submission" date="2021-04" db="EMBL/GenBank/DDBJ databases">
        <authorList>
            <person name="Tunstrom K."/>
        </authorList>
    </citation>
    <scope>NUCLEOTIDE SEQUENCE</scope>
</reference>
<evidence type="ECO:0000313" key="2">
    <source>
        <dbReference type="EMBL" id="CAG4979467.1"/>
    </source>
</evidence>
<dbReference type="PANTHER" id="PTHR19303">
    <property type="entry name" value="TRANSPOSON"/>
    <property type="match status" value="1"/>
</dbReference>
<protein>
    <submittedName>
        <fullName evidence="2">(apollo) hypothetical protein</fullName>
    </submittedName>
</protein>
<dbReference type="Proteomes" id="UP000691718">
    <property type="component" value="Unassembled WGS sequence"/>
</dbReference>
<dbReference type="GO" id="GO:0003677">
    <property type="term" value="F:DNA binding"/>
    <property type="evidence" value="ECO:0007669"/>
    <property type="project" value="TreeGrafter"/>
</dbReference>
<accession>A0A8S3WTH2</accession>
<keyword evidence="3" id="KW-1185">Reference proteome</keyword>
<dbReference type="PANTHER" id="PTHR19303:SF74">
    <property type="entry name" value="POGO TRANSPOSABLE ELEMENT WITH KRAB DOMAIN"/>
    <property type="match status" value="1"/>
</dbReference>
<sequence length="647" mass="74720">MKTVGGQKQLTEIEEENLVNVLVAVSDYGSPMTKLDLKMLVFNYLEKNSRSHIFNGKMPGNTWVENFLNRHSSKLSVRTTQNIKKVRAEKGLLEMQNFFDNLQATLKDIPPSNILNYDETNLSDNPSNLKCIFRRGIKYPERILNSSKSCVSIMFTVSAAGDCLPTYVVYKATNLYSEWVDGGPDGTRYNCTKSGWFDSAYFEDYFRTIILKWAKNLSGPKVIIGDNLSSHLNIEVVELCQKYDIRFVFLPPNSTHLTQPLDVAFFAPLKREWRKVLTNYKIQNPEQSTINKKHFPKLLNELLKNINLRIWPVNDRNVLKRIPEYFDEEVYRIDSALLDYLQKTRCSKPMAVKRSKKLRTEPGKSVCAADILIKTTSNKSVQNKKSKRFENYQDNFNDIESSRQDCEINILEEVTTERDIEENELVLDDKIGFFLKNTPEHIETTQKIEHEGIVFPSNKSNETPSTSNENVYRNNLQMFLWSNISHVLYNPDSLSKICITVINNNMISLINYTTPLSPNDVHLLSKNRKGDKENLPFIVINDNDLPPCLQPTNQTNVTITSNVKLDCKERKTQKNLRIQIDAGAKVITQSALKMKLFTRDKINKINNDSSVTDKNNEYINMQKEENTTRKRKSMTRTTCVKRFFTQE</sequence>
<dbReference type="GO" id="GO:0005634">
    <property type="term" value="C:nucleus"/>
    <property type="evidence" value="ECO:0007669"/>
    <property type="project" value="TreeGrafter"/>
</dbReference>
<dbReference type="OrthoDB" id="10072016at2759"/>
<dbReference type="InterPro" id="IPR004875">
    <property type="entry name" value="DDE_SF_endonuclease_dom"/>
</dbReference>
<organism evidence="2 3">
    <name type="scientific">Parnassius apollo</name>
    <name type="common">Apollo butterfly</name>
    <name type="synonym">Papilio apollo</name>
    <dbReference type="NCBI Taxonomy" id="110799"/>
    <lineage>
        <taxon>Eukaryota</taxon>
        <taxon>Metazoa</taxon>
        <taxon>Ecdysozoa</taxon>
        <taxon>Arthropoda</taxon>
        <taxon>Hexapoda</taxon>
        <taxon>Insecta</taxon>
        <taxon>Pterygota</taxon>
        <taxon>Neoptera</taxon>
        <taxon>Endopterygota</taxon>
        <taxon>Lepidoptera</taxon>
        <taxon>Glossata</taxon>
        <taxon>Ditrysia</taxon>
        <taxon>Papilionoidea</taxon>
        <taxon>Papilionidae</taxon>
        <taxon>Parnassiinae</taxon>
        <taxon>Parnassini</taxon>
        <taxon>Parnassius</taxon>
        <taxon>Parnassius</taxon>
    </lineage>
</organism>
<dbReference type="EMBL" id="CAJQZP010000693">
    <property type="protein sequence ID" value="CAG4979467.1"/>
    <property type="molecule type" value="Genomic_DNA"/>
</dbReference>
<evidence type="ECO:0000259" key="1">
    <source>
        <dbReference type="Pfam" id="PF03184"/>
    </source>
</evidence>
<gene>
    <name evidence="2" type="ORF">PAPOLLO_LOCUS9921</name>
</gene>
<feature type="domain" description="DDE-1" evidence="1">
    <location>
        <begin position="153"/>
        <end position="296"/>
    </location>
</feature>